<dbReference type="GO" id="GO:0006402">
    <property type="term" value="P:mRNA catabolic process"/>
    <property type="evidence" value="ECO:0007669"/>
    <property type="project" value="UniProtKB-UniRule"/>
</dbReference>
<dbReference type="FunFam" id="2.40.50.140:FF:000107">
    <property type="entry name" value="Polyribonucleotide nucleotidyltransferase"/>
    <property type="match status" value="1"/>
</dbReference>
<dbReference type="SUPFAM" id="SSF55666">
    <property type="entry name" value="Ribonuclease PH domain 2-like"/>
    <property type="match status" value="2"/>
</dbReference>
<dbReference type="Proteomes" id="UP000295304">
    <property type="component" value="Unassembled WGS sequence"/>
</dbReference>
<feature type="binding site" evidence="8">
    <location>
        <position position="490"/>
    </location>
    <ligand>
        <name>Mg(2+)</name>
        <dbReference type="ChEBI" id="CHEBI:18420"/>
    </ligand>
</feature>
<dbReference type="InterPro" id="IPR015848">
    <property type="entry name" value="PNPase_PH_RNA-bd_bac/org-type"/>
</dbReference>
<dbReference type="EC" id="2.7.7.8" evidence="8"/>
<name>A0A4R3JI60_9PROT</name>
<protein>
    <recommendedName>
        <fullName evidence="8">Polyribonucleotide nucleotidyltransferase</fullName>
        <ecNumber evidence="8">2.7.7.8</ecNumber>
    </recommendedName>
    <alternativeName>
        <fullName evidence="8">Polynucleotide phosphorylase</fullName>
        <shortName evidence="8">PNPase</shortName>
    </alternativeName>
</protein>
<dbReference type="Gene3D" id="3.30.1370.10">
    <property type="entry name" value="K Homology domain, type 1"/>
    <property type="match status" value="1"/>
</dbReference>
<dbReference type="RefSeq" id="WP_132937777.1">
    <property type="nucleotide sequence ID" value="NZ_CP119676.1"/>
</dbReference>
<dbReference type="GO" id="GO:0000287">
    <property type="term" value="F:magnesium ion binding"/>
    <property type="evidence" value="ECO:0007669"/>
    <property type="project" value="UniProtKB-UniRule"/>
</dbReference>
<dbReference type="Gene3D" id="3.30.230.70">
    <property type="entry name" value="GHMP Kinase, N-terminal domain"/>
    <property type="match status" value="2"/>
</dbReference>
<dbReference type="Pfam" id="PF01138">
    <property type="entry name" value="RNase_PH"/>
    <property type="match status" value="2"/>
</dbReference>
<dbReference type="InterPro" id="IPR004087">
    <property type="entry name" value="KH_dom"/>
</dbReference>
<dbReference type="Pfam" id="PF03725">
    <property type="entry name" value="RNase_PH_C"/>
    <property type="match status" value="2"/>
</dbReference>
<dbReference type="PROSITE" id="PS50126">
    <property type="entry name" value="S1"/>
    <property type="match status" value="1"/>
</dbReference>
<gene>
    <name evidence="8" type="primary">pnp</name>
    <name evidence="10" type="ORF">EDD55_101397</name>
</gene>
<evidence type="ECO:0000256" key="5">
    <source>
        <dbReference type="ARBA" id="ARBA00022723"/>
    </source>
</evidence>
<keyword evidence="4 8" id="KW-0548">Nucleotidyltransferase</keyword>
<dbReference type="GO" id="GO:0003723">
    <property type="term" value="F:RNA binding"/>
    <property type="evidence" value="ECO:0007669"/>
    <property type="project" value="UniProtKB-UniRule"/>
</dbReference>
<dbReference type="InterPro" id="IPR015847">
    <property type="entry name" value="ExoRNase_PH_dom2"/>
</dbReference>
<evidence type="ECO:0000256" key="8">
    <source>
        <dbReference type="HAMAP-Rule" id="MF_01595"/>
    </source>
</evidence>
<dbReference type="SUPFAM" id="SSF54791">
    <property type="entry name" value="Eukaryotic type KH-domain (KH-domain type I)"/>
    <property type="match status" value="1"/>
</dbReference>
<evidence type="ECO:0000256" key="6">
    <source>
        <dbReference type="ARBA" id="ARBA00022842"/>
    </source>
</evidence>
<dbReference type="NCBIfam" id="TIGR03591">
    <property type="entry name" value="polynuc_phos"/>
    <property type="match status" value="1"/>
</dbReference>
<comment type="caution">
    <text evidence="10">The sequence shown here is derived from an EMBL/GenBank/DDBJ whole genome shotgun (WGS) entry which is preliminary data.</text>
</comment>
<dbReference type="Gene3D" id="2.40.50.140">
    <property type="entry name" value="Nucleic acid-binding proteins"/>
    <property type="match status" value="1"/>
</dbReference>
<comment type="function">
    <text evidence="8">Involved in mRNA degradation. Catalyzes the phosphorolysis of single-stranded polyribonucleotides processively in the 3'- to 5'-direction.</text>
</comment>
<dbReference type="AlphaFoldDB" id="A0A4R3JI60"/>
<dbReference type="SUPFAM" id="SSF50249">
    <property type="entry name" value="Nucleic acid-binding proteins"/>
    <property type="match status" value="1"/>
</dbReference>
<keyword evidence="2 8" id="KW-0963">Cytoplasm</keyword>
<evidence type="ECO:0000259" key="9">
    <source>
        <dbReference type="PROSITE" id="PS50126"/>
    </source>
</evidence>
<dbReference type="CDD" id="cd02393">
    <property type="entry name" value="KH-I_PNPase"/>
    <property type="match status" value="1"/>
</dbReference>
<dbReference type="InterPro" id="IPR036345">
    <property type="entry name" value="ExoRNase_PH_dom2_sf"/>
</dbReference>
<evidence type="ECO:0000313" key="11">
    <source>
        <dbReference type="Proteomes" id="UP000295304"/>
    </source>
</evidence>
<keyword evidence="7 8" id="KW-0694">RNA-binding</keyword>
<dbReference type="Pfam" id="PF00013">
    <property type="entry name" value="KH_1"/>
    <property type="match status" value="1"/>
</dbReference>
<dbReference type="InterPro" id="IPR027408">
    <property type="entry name" value="PNPase/RNase_PH_dom_sf"/>
</dbReference>
<dbReference type="SMART" id="SM00322">
    <property type="entry name" value="KH"/>
    <property type="match status" value="1"/>
</dbReference>
<dbReference type="InterPro" id="IPR001247">
    <property type="entry name" value="ExoRNase_PH_dom1"/>
</dbReference>
<evidence type="ECO:0000256" key="3">
    <source>
        <dbReference type="ARBA" id="ARBA00022679"/>
    </source>
</evidence>
<dbReference type="HAMAP" id="MF_01595">
    <property type="entry name" value="PNPase"/>
    <property type="match status" value="1"/>
</dbReference>
<dbReference type="PANTHER" id="PTHR11252">
    <property type="entry name" value="POLYRIBONUCLEOTIDE NUCLEOTIDYLTRANSFERASE"/>
    <property type="match status" value="1"/>
</dbReference>
<dbReference type="FunFam" id="3.30.1370.10:FF:000001">
    <property type="entry name" value="Polyribonucleotide nucleotidyltransferase"/>
    <property type="match status" value="1"/>
</dbReference>
<reference evidence="10 11" key="1">
    <citation type="submission" date="2019-03" db="EMBL/GenBank/DDBJ databases">
        <title>Genomic Encyclopedia of Type Strains, Phase IV (KMG-IV): sequencing the most valuable type-strain genomes for metagenomic binning, comparative biology and taxonomic classification.</title>
        <authorList>
            <person name="Goeker M."/>
        </authorList>
    </citation>
    <scope>NUCLEOTIDE SEQUENCE [LARGE SCALE GENOMIC DNA]</scope>
    <source>
        <strain evidence="10 11">DSM 101688</strain>
    </source>
</reference>
<dbReference type="PANTHER" id="PTHR11252:SF0">
    <property type="entry name" value="POLYRIBONUCLEOTIDE NUCLEOTIDYLTRANSFERASE 1, MITOCHONDRIAL"/>
    <property type="match status" value="1"/>
</dbReference>
<dbReference type="PROSITE" id="PS50084">
    <property type="entry name" value="KH_TYPE_1"/>
    <property type="match status" value="1"/>
</dbReference>
<dbReference type="FunFam" id="3.30.230.70:FF:000001">
    <property type="entry name" value="Polyribonucleotide nucleotidyltransferase"/>
    <property type="match status" value="1"/>
</dbReference>
<dbReference type="FunFam" id="3.30.230.70:FF:000002">
    <property type="entry name" value="Polyribonucleotide nucleotidyltransferase"/>
    <property type="match status" value="1"/>
</dbReference>
<evidence type="ECO:0000256" key="1">
    <source>
        <dbReference type="ARBA" id="ARBA00007404"/>
    </source>
</evidence>
<evidence type="ECO:0000256" key="4">
    <source>
        <dbReference type="ARBA" id="ARBA00022695"/>
    </source>
</evidence>
<dbReference type="InterPro" id="IPR012162">
    <property type="entry name" value="PNPase"/>
</dbReference>
<dbReference type="InterPro" id="IPR036612">
    <property type="entry name" value="KH_dom_type_1_sf"/>
</dbReference>
<evidence type="ECO:0000256" key="2">
    <source>
        <dbReference type="ARBA" id="ARBA00022490"/>
    </source>
</evidence>
<dbReference type="InterPro" id="IPR004088">
    <property type="entry name" value="KH_dom_type_1"/>
</dbReference>
<dbReference type="GO" id="GO:0006396">
    <property type="term" value="P:RNA processing"/>
    <property type="evidence" value="ECO:0007669"/>
    <property type="project" value="InterPro"/>
</dbReference>
<comment type="catalytic activity">
    <reaction evidence="8">
        <text>RNA(n+1) + phosphate = RNA(n) + a ribonucleoside 5'-diphosphate</text>
        <dbReference type="Rhea" id="RHEA:22096"/>
        <dbReference type="Rhea" id="RHEA-COMP:14527"/>
        <dbReference type="Rhea" id="RHEA-COMP:17342"/>
        <dbReference type="ChEBI" id="CHEBI:43474"/>
        <dbReference type="ChEBI" id="CHEBI:57930"/>
        <dbReference type="ChEBI" id="CHEBI:140395"/>
        <dbReference type="EC" id="2.7.7.8"/>
    </reaction>
</comment>
<proteinExistence type="inferred from homology"/>
<dbReference type="NCBIfam" id="NF008805">
    <property type="entry name" value="PRK11824.1"/>
    <property type="match status" value="1"/>
</dbReference>
<dbReference type="PIRSF" id="PIRSF005499">
    <property type="entry name" value="PNPase"/>
    <property type="match status" value="1"/>
</dbReference>
<evidence type="ECO:0000313" key="10">
    <source>
        <dbReference type="EMBL" id="TCS65063.1"/>
    </source>
</evidence>
<feature type="binding site" evidence="8">
    <location>
        <position position="496"/>
    </location>
    <ligand>
        <name>Mg(2+)</name>
        <dbReference type="ChEBI" id="CHEBI:18420"/>
    </ligand>
</feature>
<dbReference type="InterPro" id="IPR020568">
    <property type="entry name" value="Ribosomal_Su5_D2-typ_SF"/>
</dbReference>
<dbReference type="InterPro" id="IPR003029">
    <property type="entry name" value="S1_domain"/>
</dbReference>
<comment type="subcellular location">
    <subcellularLocation>
        <location evidence="8">Cytoplasm</location>
    </subcellularLocation>
</comment>
<dbReference type="CDD" id="cd11363">
    <property type="entry name" value="RNase_PH_PNPase_1"/>
    <property type="match status" value="1"/>
</dbReference>
<dbReference type="CDD" id="cd04472">
    <property type="entry name" value="S1_PNPase"/>
    <property type="match status" value="1"/>
</dbReference>
<dbReference type="GO" id="GO:0000175">
    <property type="term" value="F:3'-5'-RNA exonuclease activity"/>
    <property type="evidence" value="ECO:0007669"/>
    <property type="project" value="TreeGrafter"/>
</dbReference>
<keyword evidence="3 8" id="KW-0808">Transferase</keyword>
<keyword evidence="11" id="KW-1185">Reference proteome</keyword>
<dbReference type="EMBL" id="SLZW01000001">
    <property type="protein sequence ID" value="TCS65063.1"/>
    <property type="molecule type" value="Genomic_DNA"/>
</dbReference>
<dbReference type="GO" id="GO:0004654">
    <property type="term" value="F:polyribonucleotide nucleotidyltransferase activity"/>
    <property type="evidence" value="ECO:0007669"/>
    <property type="project" value="UniProtKB-UniRule"/>
</dbReference>
<evidence type="ECO:0000256" key="7">
    <source>
        <dbReference type="ARBA" id="ARBA00022884"/>
    </source>
</evidence>
<dbReference type="Pfam" id="PF03726">
    <property type="entry name" value="PNPase"/>
    <property type="match status" value="1"/>
</dbReference>
<dbReference type="SUPFAM" id="SSF54211">
    <property type="entry name" value="Ribosomal protein S5 domain 2-like"/>
    <property type="match status" value="2"/>
</dbReference>
<sequence>MFTEFKKEIEWGGRTLTLEAGKIARQADGAVMVTYGETKVLCTAVGAKSARPGLDFFPLSVHYQEKTYAAGKIPGGFFKREARPSEKETLTSRLIDRPIRPLFAKGFKNETQIICTTVAHDMENDPDIAAMIGTSAALTISGLPFFGPIGGCRVGYIDGEYVLNPRLDQMADTELDLIVAGTAEGVLMVESEANELSEDVLLNGVMFGHKAFQPVIDAIIALAELCAKEPWDLPEAPDEVEGLKAKIVAAAEAPLREAYAIKDKIERVSKVAAAKDAVAAQMKADDGIDQGLLDEVLADALKSLEKTIVRRDILKTGMRIDGRDTKTVRPIVSEVGILPRAHGSALFTRGETQALVVATLGTGQDEQLIDALEGSYREHFMLHYNFPPYSVGEAGRFGFTGRREIGHGKLAWRAIHPMLPSKEDFPYTMRVVSEITESNGSSSMASVCGASLSLMDAGVPLKRPVAGIAMGLIKEDDGVAVLSDIIGDEDHLGDMDFKVAGTENGITSLQMDIKITSITEEIMKTALAQAKDGRIHILGEMGRAISNAREDVSSKAPRITVFQINKDKIRDVIGAGGKVIREITETTGAKIDLEDDGTVKVAAVDDASAQQAIDWIKSLTSEPEVGAIYTGKVVKTVDFGAFVNFMGAKDGLVHISELADHRVGQTTDVVNVGDAVKVKLIGIDDRGKIKLSMRVVDQETGEDISDKPKAE</sequence>
<dbReference type="CDD" id="cd11364">
    <property type="entry name" value="RNase_PH_PNPase_2"/>
    <property type="match status" value="1"/>
</dbReference>
<dbReference type="GO" id="GO:0005829">
    <property type="term" value="C:cytosol"/>
    <property type="evidence" value="ECO:0007669"/>
    <property type="project" value="UniProtKB-ARBA"/>
</dbReference>
<dbReference type="Pfam" id="PF00575">
    <property type="entry name" value="S1"/>
    <property type="match status" value="1"/>
</dbReference>
<dbReference type="SMART" id="SM00316">
    <property type="entry name" value="S1"/>
    <property type="match status" value="1"/>
</dbReference>
<keyword evidence="5 8" id="KW-0479">Metal-binding</keyword>
<comment type="similarity">
    <text evidence="1 8">Belongs to the polyribonucleotide nucleotidyltransferase family.</text>
</comment>
<feature type="domain" description="S1 motif" evidence="9">
    <location>
        <begin position="626"/>
        <end position="694"/>
    </location>
</feature>
<dbReference type="InterPro" id="IPR012340">
    <property type="entry name" value="NA-bd_OB-fold"/>
</dbReference>
<organism evidence="10 11">
    <name type="scientific">Varunaivibrio sulfuroxidans</name>
    <dbReference type="NCBI Taxonomy" id="1773489"/>
    <lineage>
        <taxon>Bacteria</taxon>
        <taxon>Pseudomonadati</taxon>
        <taxon>Pseudomonadota</taxon>
        <taxon>Alphaproteobacteria</taxon>
        <taxon>Rhodospirillales</taxon>
        <taxon>Magnetovibrionaceae</taxon>
        <taxon>Varunaivibrio</taxon>
    </lineage>
</organism>
<accession>A0A4R3JI60</accession>
<dbReference type="OrthoDB" id="9804305at2"/>
<keyword evidence="6 8" id="KW-0460">Magnesium</keyword>
<comment type="cofactor">
    <cofactor evidence="8">
        <name>Mg(2+)</name>
        <dbReference type="ChEBI" id="CHEBI:18420"/>
    </cofactor>
</comment>